<dbReference type="EMBL" id="JAVDTI010000011">
    <property type="protein sequence ID" value="MDR6809662.1"/>
    <property type="molecule type" value="Genomic_DNA"/>
</dbReference>
<sequence length="160" mass="18676">MTFLSPQRNGIPVMIQVQIQPHPDEHLPSVYNLAMGPLDEDGEIDDHARLKHANSDKFFSTIILFCVAFLDEYPDLIIGLDGSDDLRATLYHSMITSNRQHLSEYFVCVGVDWYVKLLRNREEIERKPNGDPYFKPRPEPFDFTRTRSDLYRYYLLQPAP</sequence>
<dbReference type="InterPro" id="IPR053865">
    <property type="entry name" value="DUF6934"/>
</dbReference>
<gene>
    <name evidence="1" type="ORF">J2W84_006738</name>
</gene>
<dbReference type="Pfam" id="PF22028">
    <property type="entry name" value="DUF6934"/>
    <property type="match status" value="1"/>
</dbReference>
<comment type="caution">
    <text evidence="1">The sequence shown here is derived from an EMBL/GenBank/DDBJ whole genome shotgun (WGS) entry which is preliminary data.</text>
</comment>
<accession>A0ABU1R8D2</accession>
<evidence type="ECO:0000313" key="1">
    <source>
        <dbReference type="EMBL" id="MDR6809662.1"/>
    </source>
</evidence>
<protein>
    <recommendedName>
        <fullName evidence="3">DUF4935 domain-containing protein</fullName>
    </recommendedName>
</protein>
<organism evidence="1 2">
    <name type="scientific">Dyadobacter fermentans</name>
    <dbReference type="NCBI Taxonomy" id="94254"/>
    <lineage>
        <taxon>Bacteria</taxon>
        <taxon>Pseudomonadati</taxon>
        <taxon>Bacteroidota</taxon>
        <taxon>Cytophagia</taxon>
        <taxon>Cytophagales</taxon>
        <taxon>Spirosomataceae</taxon>
        <taxon>Dyadobacter</taxon>
    </lineage>
</organism>
<proteinExistence type="predicted"/>
<name>A0ABU1R8D2_9BACT</name>
<dbReference type="Proteomes" id="UP001264980">
    <property type="component" value="Unassembled WGS sequence"/>
</dbReference>
<reference evidence="1 2" key="1">
    <citation type="submission" date="2023-07" db="EMBL/GenBank/DDBJ databases">
        <title>Sorghum-associated microbial communities from plants grown in Nebraska, USA.</title>
        <authorList>
            <person name="Schachtman D."/>
        </authorList>
    </citation>
    <scope>NUCLEOTIDE SEQUENCE [LARGE SCALE GENOMIC DNA]</scope>
    <source>
        <strain evidence="1 2">BE57</strain>
    </source>
</reference>
<keyword evidence="2" id="KW-1185">Reference proteome</keyword>
<evidence type="ECO:0008006" key="3">
    <source>
        <dbReference type="Google" id="ProtNLM"/>
    </source>
</evidence>
<evidence type="ECO:0000313" key="2">
    <source>
        <dbReference type="Proteomes" id="UP001264980"/>
    </source>
</evidence>